<dbReference type="Proteomes" id="UP000532247">
    <property type="component" value="Unassembled WGS sequence"/>
</dbReference>
<name>A0A7Y4F196_VIBAL</name>
<dbReference type="EMBL" id="VTYF01000041">
    <property type="protein sequence ID" value="NOI12194.1"/>
    <property type="molecule type" value="Genomic_DNA"/>
</dbReference>
<dbReference type="InterPro" id="IPR025359">
    <property type="entry name" value="SduA_C"/>
</dbReference>
<reference evidence="2 3" key="1">
    <citation type="submission" date="2019-09" db="EMBL/GenBank/DDBJ databases">
        <title>Draft genome sequencing and comparative genomics of hatchery-associated Vibrios.</title>
        <authorList>
            <person name="Kehlet-Delgado H."/>
            <person name="Mueller R.S."/>
        </authorList>
    </citation>
    <scope>NUCLEOTIDE SEQUENCE [LARGE SCALE GENOMIC DNA]</scope>
    <source>
        <strain evidence="2 3">081416A</strain>
    </source>
</reference>
<evidence type="ECO:0000259" key="1">
    <source>
        <dbReference type="Pfam" id="PF14082"/>
    </source>
</evidence>
<dbReference type="Gene3D" id="3.40.1350.10">
    <property type="match status" value="1"/>
</dbReference>
<accession>A0A7Y4F196</accession>
<dbReference type="GO" id="GO:0003676">
    <property type="term" value="F:nucleic acid binding"/>
    <property type="evidence" value="ECO:0007669"/>
    <property type="project" value="InterPro"/>
</dbReference>
<evidence type="ECO:0000313" key="3">
    <source>
        <dbReference type="Proteomes" id="UP000532247"/>
    </source>
</evidence>
<sequence length="517" mass="59684">MLSELRRELLLEISEGEKRIGSSEEIKSWILEHYQANPLVGDMYNAILMIKKDLVYSEGDLPQLAECKSKISQLETLPLPEFCFITSRIQDVEKGVLIQREELKGAGLVYSITIFDREYLTKKAVRLEIRVCKKEPEPFVSLFTINGWTHISKESVQSNEYAVFALRCLIAYHRYEYPVLTKDLIIVDEQDKLTDNDYLLDLIVKAHKNEIKCYKAEVPLNIIKPRDIEYALSIPKERIQSYINKMCDFGFSFSELLIYEDGNVFITDDDYPVYLAYAAMDISMVPAVILGEFKNTDVKVLSEGGGELMPPIGVEEIEDSGIPIKTKEQALREKISSLCPKISDSTKLENRFVHFCRLIGSRSTKEKELHEFLNKNPQILDSHMASMFSEVRIGRYRADLVIRYEQVDKKVVLVELERHSDKIFTKSNRIRKKVTHASQQVEDWINEIRLGTNNAPKWLTNQYNPEGFVVIGRSKDLSEDQKQILFSLNVNRKVKIITYDDLLERMKRLMGMIGGLN</sequence>
<organism evidence="2 3">
    <name type="scientific">Vibrio alginolyticus</name>
    <dbReference type="NCBI Taxonomy" id="663"/>
    <lineage>
        <taxon>Bacteria</taxon>
        <taxon>Pseudomonadati</taxon>
        <taxon>Pseudomonadota</taxon>
        <taxon>Gammaproteobacteria</taxon>
        <taxon>Vibrionales</taxon>
        <taxon>Vibrionaceae</taxon>
        <taxon>Vibrio</taxon>
    </lineage>
</organism>
<proteinExistence type="predicted"/>
<feature type="domain" description="Shedu protein SduA C-terminal" evidence="1">
    <location>
        <begin position="364"/>
        <end position="503"/>
    </location>
</feature>
<protein>
    <submittedName>
        <fullName evidence="2">DUF4263 domain-containing protein</fullName>
    </submittedName>
</protein>
<gene>
    <name evidence="2" type="ORF">F0254_25755</name>
</gene>
<evidence type="ECO:0000313" key="2">
    <source>
        <dbReference type="EMBL" id="NOI12194.1"/>
    </source>
</evidence>
<comment type="caution">
    <text evidence="2">The sequence shown here is derived from an EMBL/GenBank/DDBJ whole genome shotgun (WGS) entry which is preliminary data.</text>
</comment>
<dbReference type="AlphaFoldDB" id="A0A7Y4F196"/>
<dbReference type="Pfam" id="PF14082">
    <property type="entry name" value="SduA_C"/>
    <property type="match status" value="1"/>
</dbReference>
<dbReference type="InterPro" id="IPR011856">
    <property type="entry name" value="tRNA_endonuc-like_dom_sf"/>
</dbReference>